<sequence length="381" mass="42154">MVGTLLLPSPSDIVHPQTCSPQSDQHLSCNCSILIPHPSVGGIVVSIAAFQAVDPGSIPGQRIIFYHVKHRQVESINTFCRRPVGLLSPSVVPMLRPPHLGHDCAGRHAGRGRERSCRRMPPHSAGVGSPLPVWMNPVSVGEYHGLRVGAALLCIVAGCIIIGVSRECDADAVGGIFLGAGGLGLLIAVYPFIKAWLNINHVLPLGNFRVHPMPSNSLPEQPTDTQRREGTQSQLNLERTKSRMGTFVDGGAAGEGNPEEGTSSDMPDILSRRKFKQSSSEQDETNRGGEHERPREENKRDPGRRTLETQGEQERPRENKRDPGRRTRETQGEQERPRENKRDPRRTRETQGGEDERLREEKTRNPGRRTRENQQNTRGGR</sequence>
<protein>
    <submittedName>
        <fullName evidence="3">Kinocilin</fullName>
    </submittedName>
</protein>
<proteinExistence type="predicted"/>
<comment type="caution">
    <text evidence="3">The sequence shown here is derived from an EMBL/GenBank/DDBJ whole genome shotgun (WGS) entry which is preliminary data.</text>
</comment>
<keyword evidence="4" id="KW-1185">Reference proteome</keyword>
<keyword evidence="2" id="KW-0472">Membrane</keyword>
<dbReference type="EMBL" id="JAOPHQ010005422">
    <property type="protein sequence ID" value="KAK0135501.1"/>
    <property type="molecule type" value="Genomic_DNA"/>
</dbReference>
<dbReference type="Proteomes" id="UP001174136">
    <property type="component" value="Unassembled WGS sequence"/>
</dbReference>
<evidence type="ECO:0000256" key="2">
    <source>
        <dbReference type="SAM" id="Phobius"/>
    </source>
</evidence>
<evidence type="ECO:0000256" key="1">
    <source>
        <dbReference type="SAM" id="MobiDB-lite"/>
    </source>
</evidence>
<keyword evidence="2" id="KW-1133">Transmembrane helix</keyword>
<feature type="compositionally biased region" description="Basic and acidic residues" evidence="1">
    <location>
        <begin position="284"/>
        <end position="372"/>
    </location>
</feature>
<reference evidence="3" key="1">
    <citation type="journal article" date="2023" name="Front. Mar. Sci.">
        <title>A new Merluccius polli reference genome to investigate the effects of global change in West African waters.</title>
        <authorList>
            <person name="Mateo J.L."/>
            <person name="Blanco-Fernandez C."/>
            <person name="Garcia-Vazquez E."/>
            <person name="Machado-Schiaffino G."/>
        </authorList>
    </citation>
    <scope>NUCLEOTIDE SEQUENCE</scope>
    <source>
        <strain evidence="3">C29</strain>
        <tissue evidence="3">Fin</tissue>
    </source>
</reference>
<feature type="transmembrane region" description="Helical" evidence="2">
    <location>
        <begin position="172"/>
        <end position="193"/>
    </location>
</feature>
<feature type="region of interest" description="Disordered" evidence="1">
    <location>
        <begin position="214"/>
        <end position="381"/>
    </location>
</feature>
<name>A0AA47NRC6_MERPO</name>
<keyword evidence="2" id="KW-0812">Transmembrane</keyword>
<organism evidence="3 4">
    <name type="scientific">Merluccius polli</name>
    <name type="common">Benguela hake</name>
    <name type="synonym">Merluccius cadenati</name>
    <dbReference type="NCBI Taxonomy" id="89951"/>
    <lineage>
        <taxon>Eukaryota</taxon>
        <taxon>Metazoa</taxon>
        <taxon>Chordata</taxon>
        <taxon>Craniata</taxon>
        <taxon>Vertebrata</taxon>
        <taxon>Euteleostomi</taxon>
        <taxon>Actinopterygii</taxon>
        <taxon>Neopterygii</taxon>
        <taxon>Teleostei</taxon>
        <taxon>Neoteleostei</taxon>
        <taxon>Acanthomorphata</taxon>
        <taxon>Zeiogadaria</taxon>
        <taxon>Gadariae</taxon>
        <taxon>Gadiformes</taxon>
        <taxon>Gadoidei</taxon>
        <taxon>Merlucciidae</taxon>
        <taxon>Merluccius</taxon>
    </lineage>
</organism>
<feature type="compositionally biased region" description="Polar residues" evidence="1">
    <location>
        <begin position="214"/>
        <end position="224"/>
    </location>
</feature>
<dbReference type="Pfam" id="PF15033">
    <property type="entry name" value="Kinocilin"/>
    <property type="match status" value="1"/>
</dbReference>
<dbReference type="PANTHER" id="PTHR38497:SF1">
    <property type="entry name" value="KINOCILIN"/>
    <property type="match status" value="1"/>
</dbReference>
<evidence type="ECO:0000313" key="4">
    <source>
        <dbReference type="Proteomes" id="UP001174136"/>
    </source>
</evidence>
<dbReference type="PANTHER" id="PTHR38497">
    <property type="entry name" value="KINOCILIN"/>
    <property type="match status" value="1"/>
</dbReference>
<accession>A0AA47NRC6</accession>
<dbReference type="InterPro" id="IPR027837">
    <property type="entry name" value="Kinocilin"/>
</dbReference>
<gene>
    <name evidence="3" type="primary">Kncn</name>
    <name evidence="3" type="ORF">N1851_028655</name>
</gene>
<feature type="transmembrane region" description="Helical" evidence="2">
    <location>
        <begin position="145"/>
        <end position="166"/>
    </location>
</feature>
<evidence type="ECO:0000313" key="3">
    <source>
        <dbReference type="EMBL" id="KAK0135501.1"/>
    </source>
</evidence>
<dbReference type="AlphaFoldDB" id="A0AA47NRC6"/>